<dbReference type="EMBL" id="JBBMFN010000005">
    <property type="protein sequence ID" value="MEQ2464893.1"/>
    <property type="molecule type" value="Genomic_DNA"/>
</dbReference>
<keyword evidence="1 2" id="KW-0807">Transducer</keyword>
<accession>A0ABV1EUW8</accession>
<evidence type="ECO:0000256" key="3">
    <source>
        <dbReference type="SAM" id="Phobius"/>
    </source>
</evidence>
<reference evidence="5 6" key="1">
    <citation type="submission" date="2024-03" db="EMBL/GenBank/DDBJ databases">
        <title>Human intestinal bacterial collection.</title>
        <authorList>
            <person name="Pauvert C."/>
            <person name="Hitch T.C.A."/>
            <person name="Clavel T."/>
        </authorList>
    </citation>
    <scope>NUCLEOTIDE SEQUENCE [LARGE SCALE GENOMIC DNA]</scope>
    <source>
        <strain evidence="5 6">CLA-SR-H024</strain>
    </source>
</reference>
<dbReference type="InterPro" id="IPR004089">
    <property type="entry name" value="MCPsignal_dom"/>
</dbReference>
<keyword evidence="3" id="KW-0812">Transmembrane</keyword>
<protein>
    <submittedName>
        <fullName evidence="5">Methyl-accepting chemotaxis protein</fullName>
    </submittedName>
</protein>
<gene>
    <name evidence="5" type="ORF">WMO63_04315</name>
</gene>
<dbReference type="PANTHER" id="PTHR32089:SF112">
    <property type="entry name" value="LYSOZYME-LIKE PROTEIN-RELATED"/>
    <property type="match status" value="1"/>
</dbReference>
<comment type="caution">
    <text evidence="5">The sequence shown here is derived from an EMBL/GenBank/DDBJ whole genome shotgun (WGS) entry which is preliminary data.</text>
</comment>
<dbReference type="Gene3D" id="6.10.340.10">
    <property type="match status" value="1"/>
</dbReference>
<proteinExistence type="predicted"/>
<evidence type="ECO:0000259" key="4">
    <source>
        <dbReference type="PROSITE" id="PS50111"/>
    </source>
</evidence>
<dbReference type="SMART" id="SM00283">
    <property type="entry name" value="MA"/>
    <property type="match status" value="1"/>
</dbReference>
<sequence length="562" mass="63687">MTKVIKKQRIKERLSIQNRLFLFVLPLFIITILMLAFISINSSTKMTVKMMKERLEKETSTIYVMAQNTMLMYVGQEEKFQTKMEQIIRDQDASFAKEGLNASFFLLSEKEVKPFKVSQNSRFKLDDSFIQKLEELESGVLDTKWNGETYTVAFQQIQELRGIYLLVIPQSEYLHNVNQLKNSLLLFSVLSILIIAVVIRYFVKTMVSPLLTLREIMRIARNGHLEEVSTIKTGIPEINSLINSYNLLIQRLKLVLSEMHATSDHLSKTNDILQTEALQMIESGEALSEMIVTVKNGAEQTAISSEHNITVFQELKGLSDQIDQSSQKIKEHTDEMNDSAILGEENINNLFASQHMLQDKVTVIYRNNDLLNNHALSIKKVVEDIKELAEQTKLLALNATLEAARAGIQGKGFAVVANEVKKLAVLSSKSAEDIRKFTLDMDQIIQKSSSDLKDIQNNFTKSDDLVQKATVSFNQLLKGISLVSEGLKDNHHLLNELQAFFPKMEYSTLHVTSISQQTLASSDEMKKIGEIQQDSIKVNAEISSRLSMLVAKLEGNIKMEEK</sequence>
<evidence type="ECO:0000256" key="1">
    <source>
        <dbReference type="ARBA" id="ARBA00023224"/>
    </source>
</evidence>
<evidence type="ECO:0000313" key="6">
    <source>
        <dbReference type="Proteomes" id="UP001465426"/>
    </source>
</evidence>
<dbReference type="Gene3D" id="1.10.287.950">
    <property type="entry name" value="Methyl-accepting chemotaxis protein"/>
    <property type="match status" value="1"/>
</dbReference>
<dbReference type="Proteomes" id="UP001465426">
    <property type="component" value="Unassembled WGS sequence"/>
</dbReference>
<feature type="transmembrane region" description="Helical" evidence="3">
    <location>
        <begin position="20"/>
        <end position="40"/>
    </location>
</feature>
<dbReference type="RefSeq" id="WP_349204347.1">
    <property type="nucleotide sequence ID" value="NZ_JBBMFN010000005.1"/>
</dbReference>
<keyword evidence="3" id="KW-0472">Membrane</keyword>
<evidence type="ECO:0000313" key="5">
    <source>
        <dbReference type="EMBL" id="MEQ2464893.1"/>
    </source>
</evidence>
<feature type="domain" description="Methyl-accepting transducer" evidence="4">
    <location>
        <begin position="276"/>
        <end position="526"/>
    </location>
</feature>
<dbReference type="Pfam" id="PF00015">
    <property type="entry name" value="MCPsignal"/>
    <property type="match status" value="1"/>
</dbReference>
<keyword evidence="6" id="KW-1185">Reference proteome</keyword>
<feature type="transmembrane region" description="Helical" evidence="3">
    <location>
        <begin position="184"/>
        <end position="203"/>
    </location>
</feature>
<dbReference type="PANTHER" id="PTHR32089">
    <property type="entry name" value="METHYL-ACCEPTING CHEMOTAXIS PROTEIN MCPB"/>
    <property type="match status" value="1"/>
</dbReference>
<evidence type="ECO:0000256" key="2">
    <source>
        <dbReference type="PROSITE-ProRule" id="PRU00284"/>
    </source>
</evidence>
<dbReference type="PROSITE" id="PS50111">
    <property type="entry name" value="CHEMOTAXIS_TRANSDUC_2"/>
    <property type="match status" value="1"/>
</dbReference>
<keyword evidence="3" id="KW-1133">Transmembrane helix</keyword>
<dbReference type="SUPFAM" id="SSF58104">
    <property type="entry name" value="Methyl-accepting chemotaxis protein (MCP) signaling domain"/>
    <property type="match status" value="1"/>
</dbReference>
<organism evidence="5 6">
    <name type="scientific">Niallia hominis</name>
    <dbReference type="NCBI Taxonomy" id="3133173"/>
    <lineage>
        <taxon>Bacteria</taxon>
        <taxon>Bacillati</taxon>
        <taxon>Bacillota</taxon>
        <taxon>Bacilli</taxon>
        <taxon>Bacillales</taxon>
        <taxon>Bacillaceae</taxon>
        <taxon>Niallia</taxon>
    </lineage>
</organism>
<name>A0ABV1EUW8_9BACI</name>